<proteinExistence type="predicted"/>
<dbReference type="Pfam" id="PF02949">
    <property type="entry name" value="7tm_6"/>
    <property type="match status" value="1"/>
</dbReference>
<evidence type="ECO:0000256" key="5">
    <source>
        <dbReference type="ARBA" id="ARBA00022725"/>
    </source>
</evidence>
<keyword evidence="8" id="KW-0675">Receptor</keyword>
<dbReference type="InterPro" id="IPR004117">
    <property type="entry name" value="7tm6_olfct_rcpt"/>
</dbReference>
<feature type="transmembrane region" description="Helical" evidence="10">
    <location>
        <begin position="173"/>
        <end position="192"/>
    </location>
</feature>
<evidence type="ECO:0000256" key="9">
    <source>
        <dbReference type="ARBA" id="ARBA00023224"/>
    </source>
</evidence>
<organism evidence="11 12">
    <name type="scientific">Trichogramma kaykai</name>
    <dbReference type="NCBI Taxonomy" id="54128"/>
    <lineage>
        <taxon>Eukaryota</taxon>
        <taxon>Metazoa</taxon>
        <taxon>Ecdysozoa</taxon>
        <taxon>Arthropoda</taxon>
        <taxon>Hexapoda</taxon>
        <taxon>Insecta</taxon>
        <taxon>Pterygota</taxon>
        <taxon>Neoptera</taxon>
        <taxon>Endopterygota</taxon>
        <taxon>Hymenoptera</taxon>
        <taxon>Apocrita</taxon>
        <taxon>Proctotrupomorpha</taxon>
        <taxon>Chalcidoidea</taxon>
        <taxon>Trichogrammatidae</taxon>
        <taxon>Trichogramma</taxon>
    </lineage>
</organism>
<feature type="transmembrane region" description="Helical" evidence="10">
    <location>
        <begin position="96"/>
        <end position="116"/>
    </location>
</feature>
<dbReference type="PANTHER" id="PTHR21137:SF35">
    <property type="entry name" value="ODORANT RECEPTOR 19A-RELATED"/>
    <property type="match status" value="1"/>
</dbReference>
<accession>A0ABD2XHL4</accession>
<dbReference type="EMBL" id="JBJJXI010000022">
    <property type="protein sequence ID" value="KAL3404888.1"/>
    <property type="molecule type" value="Genomic_DNA"/>
</dbReference>
<evidence type="ECO:0000313" key="12">
    <source>
        <dbReference type="Proteomes" id="UP001627154"/>
    </source>
</evidence>
<evidence type="ECO:0000256" key="1">
    <source>
        <dbReference type="ARBA" id="ARBA00004651"/>
    </source>
</evidence>
<gene>
    <name evidence="11" type="ORF">TKK_002546</name>
</gene>
<sequence>MFKIIGHDMVHMHEKLELTSEPLQNEQIMEIINKRIRTNIQRHQETIELIINHFRLFKAFQKQTNMKYFIIVILIISELSLAGFWSIVVLENNKLYALKMIATMISTMMILLYLIYSSEDLMNACDRLNQNCFDSKWYLFKVKERRLILLMILRTANPCTLTAGPTVQMNYETSAIIVKMVISYLMAFYRIMGDAY</sequence>
<evidence type="ECO:0000313" key="11">
    <source>
        <dbReference type="EMBL" id="KAL3404888.1"/>
    </source>
</evidence>
<keyword evidence="4 10" id="KW-0812">Transmembrane</keyword>
<comment type="subcellular location">
    <subcellularLocation>
        <location evidence="1">Cell membrane</location>
        <topology evidence="1">Multi-pass membrane protein</topology>
    </subcellularLocation>
</comment>
<dbReference type="GO" id="GO:0007608">
    <property type="term" value="P:sensory perception of smell"/>
    <property type="evidence" value="ECO:0007669"/>
    <property type="project" value="UniProtKB-KW"/>
</dbReference>
<evidence type="ECO:0008006" key="13">
    <source>
        <dbReference type="Google" id="ProtNLM"/>
    </source>
</evidence>
<keyword evidence="2" id="KW-1003">Cell membrane</keyword>
<evidence type="ECO:0000256" key="4">
    <source>
        <dbReference type="ARBA" id="ARBA00022692"/>
    </source>
</evidence>
<dbReference type="GO" id="GO:0007165">
    <property type="term" value="P:signal transduction"/>
    <property type="evidence" value="ECO:0007669"/>
    <property type="project" value="UniProtKB-KW"/>
</dbReference>
<keyword evidence="9" id="KW-0807">Transducer</keyword>
<keyword evidence="7 10" id="KW-0472">Membrane</keyword>
<keyword evidence="6 10" id="KW-1133">Transmembrane helix</keyword>
<dbReference type="GO" id="GO:0005886">
    <property type="term" value="C:plasma membrane"/>
    <property type="evidence" value="ECO:0007669"/>
    <property type="project" value="UniProtKB-SubCell"/>
</dbReference>
<evidence type="ECO:0000256" key="10">
    <source>
        <dbReference type="SAM" id="Phobius"/>
    </source>
</evidence>
<dbReference type="PANTHER" id="PTHR21137">
    <property type="entry name" value="ODORANT RECEPTOR"/>
    <property type="match status" value="1"/>
</dbReference>
<dbReference type="Proteomes" id="UP001627154">
    <property type="component" value="Unassembled WGS sequence"/>
</dbReference>
<evidence type="ECO:0000256" key="8">
    <source>
        <dbReference type="ARBA" id="ARBA00023170"/>
    </source>
</evidence>
<evidence type="ECO:0000256" key="6">
    <source>
        <dbReference type="ARBA" id="ARBA00022989"/>
    </source>
</evidence>
<name>A0ABD2XHL4_9HYME</name>
<keyword evidence="5" id="KW-0552">Olfaction</keyword>
<evidence type="ECO:0000256" key="3">
    <source>
        <dbReference type="ARBA" id="ARBA00022606"/>
    </source>
</evidence>
<evidence type="ECO:0000256" key="7">
    <source>
        <dbReference type="ARBA" id="ARBA00023136"/>
    </source>
</evidence>
<protein>
    <recommendedName>
        <fullName evidence="13">Odorant receptor</fullName>
    </recommendedName>
</protein>
<reference evidence="11 12" key="1">
    <citation type="journal article" date="2024" name="bioRxiv">
        <title>A reference genome for Trichogramma kaykai: A tiny desert-dwelling parasitoid wasp with competing sex-ratio distorters.</title>
        <authorList>
            <person name="Culotta J."/>
            <person name="Lindsey A.R."/>
        </authorList>
    </citation>
    <scope>NUCLEOTIDE SEQUENCE [LARGE SCALE GENOMIC DNA]</scope>
    <source>
        <strain evidence="11 12">KSX58</strain>
    </source>
</reference>
<comment type="caution">
    <text evidence="11">The sequence shown here is derived from an EMBL/GenBank/DDBJ whole genome shotgun (WGS) entry which is preliminary data.</text>
</comment>
<evidence type="ECO:0000256" key="2">
    <source>
        <dbReference type="ARBA" id="ARBA00022475"/>
    </source>
</evidence>
<keyword evidence="3" id="KW-0716">Sensory transduction</keyword>
<feature type="transmembrane region" description="Helical" evidence="10">
    <location>
        <begin position="68"/>
        <end position="90"/>
    </location>
</feature>
<keyword evidence="12" id="KW-1185">Reference proteome</keyword>
<dbReference type="AlphaFoldDB" id="A0ABD2XHL4"/>